<dbReference type="EMBL" id="JAAAJB010000008">
    <property type="protein sequence ID" value="KAG0270269.1"/>
    <property type="molecule type" value="Genomic_DNA"/>
</dbReference>
<comment type="caution">
    <text evidence="3">The sequence shown here is derived from an EMBL/GenBank/DDBJ whole genome shotgun (WGS) entry which is preliminary data.</text>
</comment>
<dbReference type="OrthoDB" id="3512845at2759"/>
<dbReference type="SUPFAM" id="SSF52540">
    <property type="entry name" value="P-loop containing nucleoside triphosphate hydrolases"/>
    <property type="match status" value="1"/>
</dbReference>
<proteinExistence type="predicted"/>
<dbReference type="Proteomes" id="UP000807716">
    <property type="component" value="Unassembled WGS sequence"/>
</dbReference>
<keyword evidence="4" id="KW-1185">Reference proteome</keyword>
<gene>
    <name evidence="3" type="ORF">DFQ27_009061</name>
</gene>
<feature type="region of interest" description="Disordered" evidence="1">
    <location>
        <begin position="199"/>
        <end position="304"/>
    </location>
</feature>
<accession>A0A9P6QN05</accession>
<dbReference type="GO" id="GO:0006281">
    <property type="term" value="P:DNA repair"/>
    <property type="evidence" value="ECO:0007669"/>
    <property type="project" value="TreeGrafter"/>
</dbReference>
<sequence>MAQRVLILVGPPGSGKSTFAKRLCQVFPDIVRINQDDQGDRRACEELTLSALTSKDRKQSVVIDRCNFDADQRKVWIEIAQQVSVKDVEVIIMDTPYWICKKRILARSGHPTQVEGQQGVEILHKFMEMLTMPTYFEGITRIMRVPPQETEEYSDEAVKDIMAKLASDEFKRPDSLQAPRWQKEDFYFKRETQIEEEQYRAQRAAAAGKAASHPGSNTTNHHKHAGDADRDGFQTQKRHGHNQDATAPAPVRPPLFGAAGGGWRARQAAKLEKQEQDRKAAQTLPELAKPEVKNPFDLLGDDDQ</sequence>
<reference evidence="3" key="1">
    <citation type="journal article" date="2020" name="Fungal Divers.">
        <title>Resolving the Mortierellaceae phylogeny through synthesis of multi-gene phylogenetics and phylogenomics.</title>
        <authorList>
            <person name="Vandepol N."/>
            <person name="Liber J."/>
            <person name="Desiro A."/>
            <person name="Na H."/>
            <person name="Kennedy M."/>
            <person name="Barry K."/>
            <person name="Grigoriev I.V."/>
            <person name="Miller A.N."/>
            <person name="O'Donnell K."/>
            <person name="Stajich J.E."/>
            <person name="Bonito G."/>
        </authorList>
    </citation>
    <scope>NUCLEOTIDE SEQUENCE</scope>
    <source>
        <strain evidence="3">BC1065</strain>
    </source>
</reference>
<feature type="domain" description="AAA+ ATPase" evidence="2">
    <location>
        <begin position="2"/>
        <end position="147"/>
    </location>
</feature>
<dbReference type="PANTHER" id="PTHR12083:SF9">
    <property type="entry name" value="BIFUNCTIONAL POLYNUCLEOTIDE PHOSPHATASE_KINASE"/>
    <property type="match status" value="1"/>
</dbReference>
<dbReference type="Pfam" id="PF13671">
    <property type="entry name" value="AAA_33"/>
    <property type="match status" value="1"/>
</dbReference>
<evidence type="ECO:0000313" key="3">
    <source>
        <dbReference type="EMBL" id="KAG0270269.1"/>
    </source>
</evidence>
<dbReference type="GO" id="GO:0046404">
    <property type="term" value="F:ATP-dependent polydeoxyribonucleotide 5'-hydroxyl-kinase activity"/>
    <property type="evidence" value="ECO:0007669"/>
    <property type="project" value="TreeGrafter"/>
</dbReference>
<dbReference type="GO" id="GO:0003690">
    <property type="term" value="F:double-stranded DNA binding"/>
    <property type="evidence" value="ECO:0007669"/>
    <property type="project" value="TreeGrafter"/>
</dbReference>
<dbReference type="InterPro" id="IPR027417">
    <property type="entry name" value="P-loop_NTPase"/>
</dbReference>
<name>A0A9P6QN05_9FUNG</name>
<evidence type="ECO:0000259" key="2">
    <source>
        <dbReference type="SMART" id="SM00382"/>
    </source>
</evidence>
<evidence type="ECO:0000256" key="1">
    <source>
        <dbReference type="SAM" id="MobiDB-lite"/>
    </source>
</evidence>
<evidence type="ECO:0000313" key="4">
    <source>
        <dbReference type="Proteomes" id="UP000807716"/>
    </source>
</evidence>
<dbReference type="InterPro" id="IPR003593">
    <property type="entry name" value="AAA+_ATPase"/>
</dbReference>
<dbReference type="PANTHER" id="PTHR12083">
    <property type="entry name" value="BIFUNCTIONAL POLYNUCLEOTIDE PHOSPHATASE/KINASE"/>
    <property type="match status" value="1"/>
</dbReference>
<dbReference type="Gene3D" id="3.40.50.300">
    <property type="entry name" value="P-loop containing nucleotide triphosphate hydrolases"/>
    <property type="match status" value="1"/>
</dbReference>
<feature type="compositionally biased region" description="Low complexity" evidence="1">
    <location>
        <begin position="201"/>
        <end position="211"/>
    </location>
</feature>
<protein>
    <recommendedName>
        <fullName evidence="2">AAA+ ATPase domain-containing protein</fullName>
    </recommendedName>
</protein>
<dbReference type="SMART" id="SM00382">
    <property type="entry name" value="AAA"/>
    <property type="match status" value="1"/>
</dbReference>
<dbReference type="AlphaFoldDB" id="A0A9P6QN05"/>
<dbReference type="GO" id="GO:0046403">
    <property type="term" value="F:polynucleotide 3'-phosphatase activity"/>
    <property type="evidence" value="ECO:0007669"/>
    <property type="project" value="TreeGrafter"/>
</dbReference>
<feature type="compositionally biased region" description="Basic and acidic residues" evidence="1">
    <location>
        <begin position="269"/>
        <end position="280"/>
    </location>
</feature>
<organism evidence="3 4">
    <name type="scientific">Actinomortierella ambigua</name>
    <dbReference type="NCBI Taxonomy" id="1343610"/>
    <lineage>
        <taxon>Eukaryota</taxon>
        <taxon>Fungi</taxon>
        <taxon>Fungi incertae sedis</taxon>
        <taxon>Mucoromycota</taxon>
        <taxon>Mortierellomycotina</taxon>
        <taxon>Mortierellomycetes</taxon>
        <taxon>Mortierellales</taxon>
        <taxon>Mortierellaceae</taxon>
        <taxon>Actinomortierella</taxon>
    </lineage>
</organism>